<dbReference type="InterPro" id="IPR027417">
    <property type="entry name" value="P-loop_NTPase"/>
</dbReference>
<reference evidence="1" key="1">
    <citation type="submission" date="2019-08" db="EMBL/GenBank/DDBJ databases">
        <authorList>
            <person name="Kucharzyk K."/>
            <person name="Murdoch R.W."/>
            <person name="Higgins S."/>
            <person name="Loffler F."/>
        </authorList>
    </citation>
    <scope>NUCLEOTIDE SEQUENCE</scope>
</reference>
<sequence length="74" mass="8258">MAVSNIQNKRPELRVYAGPNGSGKSTITTAEDIIQPYINADDIQKERGINNIDAARIVTQMRNYAIGKNESFYI</sequence>
<dbReference type="EMBL" id="VSSQ01000730">
    <property type="protein sequence ID" value="MPM00424.1"/>
    <property type="molecule type" value="Genomic_DNA"/>
</dbReference>
<dbReference type="Gene3D" id="3.40.50.300">
    <property type="entry name" value="P-loop containing nucleotide triphosphate hydrolases"/>
    <property type="match status" value="1"/>
</dbReference>
<accession>A0A644WDL4</accession>
<dbReference type="AlphaFoldDB" id="A0A644WDL4"/>
<organism evidence="1">
    <name type="scientific">bioreactor metagenome</name>
    <dbReference type="NCBI Taxonomy" id="1076179"/>
    <lineage>
        <taxon>unclassified sequences</taxon>
        <taxon>metagenomes</taxon>
        <taxon>ecological metagenomes</taxon>
    </lineage>
</organism>
<protein>
    <recommendedName>
        <fullName evidence="2">Zeta toxin domain-containing protein</fullName>
    </recommendedName>
</protein>
<comment type="caution">
    <text evidence="1">The sequence shown here is derived from an EMBL/GenBank/DDBJ whole genome shotgun (WGS) entry which is preliminary data.</text>
</comment>
<proteinExistence type="predicted"/>
<evidence type="ECO:0008006" key="2">
    <source>
        <dbReference type="Google" id="ProtNLM"/>
    </source>
</evidence>
<name>A0A644WDL4_9ZZZZ</name>
<evidence type="ECO:0000313" key="1">
    <source>
        <dbReference type="EMBL" id="MPM00424.1"/>
    </source>
</evidence>
<gene>
    <name evidence="1" type="ORF">SDC9_46648</name>
</gene>